<dbReference type="InterPro" id="IPR058199">
    <property type="entry name" value="BlaB//VIM/IMP-1"/>
</dbReference>
<dbReference type="EMBL" id="QEKI01000005">
    <property type="protein sequence ID" value="PVY41266.1"/>
    <property type="molecule type" value="Genomic_DNA"/>
</dbReference>
<dbReference type="SUPFAM" id="SSF56281">
    <property type="entry name" value="Metallo-hydrolase/oxidoreductase"/>
    <property type="match status" value="1"/>
</dbReference>
<keyword evidence="7" id="KW-0479">Metal-binding</keyword>
<accession>A0A2U1AXV6</accession>
<evidence type="ECO:0000256" key="3">
    <source>
        <dbReference type="ARBA" id="ARBA00004418"/>
    </source>
</evidence>
<evidence type="ECO:0000256" key="5">
    <source>
        <dbReference type="ARBA" id="ARBA00011245"/>
    </source>
</evidence>
<comment type="caution">
    <text evidence="14">The sequence shown here is derived from an EMBL/GenBank/DDBJ whole genome shotgun (WGS) entry which is preliminary data.</text>
</comment>
<sequence length="286" mass="31600">MIRIPVSLAATMKNLCQSLLNMLRERIKISLLAGLLLSFGMLSCQRPDSPERKTEDEKVATFPTKKQQSYTSQTLEVHKIAEQVYQHLSFLETQSFGKVPCNGMVVIDQQEAIIFDTPTTDQASLELIDWVEKSLGCKVKAVVATHFHEDCLGGLQAFQQRGVHTYASHRTIALAKANHTAVPAYSFDTELYLEVGNEKVQVLYPGKGHTHDNVVGYFPKAEAMFGGCLIKELGAGKGNLADADTVAWSQTVAELKASYPRVKYVIPGHGKVGGPELLDYTIRLFE</sequence>
<dbReference type="InterPro" id="IPR036866">
    <property type="entry name" value="RibonucZ/Hydroxyglut_hydro"/>
</dbReference>
<dbReference type="Proteomes" id="UP000245466">
    <property type="component" value="Unassembled WGS sequence"/>
</dbReference>
<keyword evidence="8" id="KW-0732">Signal</keyword>
<keyword evidence="9" id="KW-0574">Periplasm</keyword>
<dbReference type="EC" id="3.5.2.6" evidence="6"/>
<dbReference type="AlphaFoldDB" id="A0A2U1AXV6"/>
<evidence type="ECO:0000256" key="10">
    <source>
        <dbReference type="ARBA" id="ARBA00022801"/>
    </source>
</evidence>
<reference evidence="14 15" key="1">
    <citation type="submission" date="2018-04" db="EMBL/GenBank/DDBJ databases">
        <title>Genomic Encyclopedia of Type Strains, Phase IV (KMG-IV): sequencing the most valuable type-strain genomes for metagenomic binning, comparative biology and taxonomic classification.</title>
        <authorList>
            <person name="Goeker M."/>
        </authorList>
    </citation>
    <scope>NUCLEOTIDE SEQUENCE [LARGE SCALE GENOMIC DNA]</scope>
    <source>
        <strain evidence="14 15">DSM 100231</strain>
    </source>
</reference>
<dbReference type="Pfam" id="PF00753">
    <property type="entry name" value="Lactamase_B"/>
    <property type="match status" value="1"/>
</dbReference>
<feature type="domain" description="Metallo-beta-lactamase" evidence="13">
    <location>
        <begin position="100"/>
        <end position="269"/>
    </location>
</feature>
<keyword evidence="15" id="KW-1185">Reference proteome</keyword>
<dbReference type="GO" id="GO:0017001">
    <property type="term" value="P:antibiotic catabolic process"/>
    <property type="evidence" value="ECO:0007669"/>
    <property type="project" value="UniProtKB-ARBA"/>
</dbReference>
<evidence type="ECO:0000256" key="12">
    <source>
        <dbReference type="ARBA" id="ARBA00023251"/>
    </source>
</evidence>
<evidence type="ECO:0000256" key="2">
    <source>
        <dbReference type="ARBA" id="ARBA00001947"/>
    </source>
</evidence>
<dbReference type="InterPro" id="IPR050855">
    <property type="entry name" value="NDM-1-like"/>
</dbReference>
<dbReference type="Gene3D" id="3.60.15.10">
    <property type="entry name" value="Ribonuclease Z/Hydroxyacylglutathione hydrolase-like"/>
    <property type="match status" value="1"/>
</dbReference>
<proteinExistence type="inferred from homology"/>
<gene>
    <name evidence="14" type="ORF">C8E01_105195</name>
</gene>
<dbReference type="SMART" id="SM00849">
    <property type="entry name" value="Lactamase_B"/>
    <property type="match status" value="1"/>
</dbReference>
<evidence type="ECO:0000259" key="13">
    <source>
        <dbReference type="SMART" id="SM00849"/>
    </source>
</evidence>
<evidence type="ECO:0000256" key="11">
    <source>
        <dbReference type="ARBA" id="ARBA00022833"/>
    </source>
</evidence>
<keyword evidence="10" id="KW-0378">Hydrolase</keyword>
<dbReference type="InterPro" id="IPR001279">
    <property type="entry name" value="Metallo-B-lactamas"/>
</dbReference>
<comment type="subcellular location">
    <subcellularLocation>
        <location evidence="3">Periplasm</location>
    </subcellularLocation>
</comment>
<name>A0A2U1AXV6_9BACT</name>
<dbReference type="PANTHER" id="PTHR42951">
    <property type="entry name" value="METALLO-BETA-LACTAMASE DOMAIN-CONTAINING"/>
    <property type="match status" value="1"/>
</dbReference>
<evidence type="ECO:0000313" key="15">
    <source>
        <dbReference type="Proteomes" id="UP000245466"/>
    </source>
</evidence>
<keyword evidence="11" id="KW-0862">Zinc</keyword>
<dbReference type="PANTHER" id="PTHR42951:SF4">
    <property type="entry name" value="ACYL-COENZYME A THIOESTERASE MBLAC2"/>
    <property type="match status" value="1"/>
</dbReference>
<comment type="catalytic activity">
    <reaction evidence="1">
        <text>a beta-lactam + H2O = a substituted beta-amino acid</text>
        <dbReference type="Rhea" id="RHEA:20401"/>
        <dbReference type="ChEBI" id="CHEBI:15377"/>
        <dbReference type="ChEBI" id="CHEBI:35627"/>
        <dbReference type="ChEBI" id="CHEBI:140347"/>
        <dbReference type="EC" id="3.5.2.6"/>
    </reaction>
</comment>
<evidence type="ECO:0000256" key="7">
    <source>
        <dbReference type="ARBA" id="ARBA00022723"/>
    </source>
</evidence>
<protein>
    <recommendedName>
        <fullName evidence="6">beta-lactamase</fullName>
        <ecNumber evidence="6">3.5.2.6</ecNumber>
    </recommendedName>
</protein>
<organism evidence="14 15">
    <name type="scientific">Pontibacter virosus</name>
    <dbReference type="NCBI Taxonomy" id="1765052"/>
    <lineage>
        <taxon>Bacteria</taxon>
        <taxon>Pseudomonadati</taxon>
        <taxon>Bacteroidota</taxon>
        <taxon>Cytophagia</taxon>
        <taxon>Cytophagales</taxon>
        <taxon>Hymenobacteraceae</taxon>
        <taxon>Pontibacter</taxon>
    </lineage>
</organism>
<keyword evidence="12" id="KW-0046">Antibiotic resistance</keyword>
<dbReference type="CDD" id="cd16302">
    <property type="entry name" value="CcrA-like_MBL-B1"/>
    <property type="match status" value="1"/>
</dbReference>
<comment type="similarity">
    <text evidence="4">Belongs to the metallo-beta-lactamase superfamily. Class-B beta-lactamase family.</text>
</comment>
<evidence type="ECO:0000256" key="6">
    <source>
        <dbReference type="ARBA" id="ARBA00012865"/>
    </source>
</evidence>
<comment type="subunit">
    <text evidence="5">Monomer.</text>
</comment>
<evidence type="ECO:0000256" key="9">
    <source>
        <dbReference type="ARBA" id="ARBA00022764"/>
    </source>
</evidence>
<evidence type="ECO:0000256" key="8">
    <source>
        <dbReference type="ARBA" id="ARBA00022729"/>
    </source>
</evidence>
<dbReference type="NCBIfam" id="NF012229">
    <property type="entry name" value="bla_class_B_core"/>
    <property type="match status" value="1"/>
</dbReference>
<evidence type="ECO:0000256" key="1">
    <source>
        <dbReference type="ARBA" id="ARBA00001526"/>
    </source>
</evidence>
<evidence type="ECO:0000256" key="4">
    <source>
        <dbReference type="ARBA" id="ARBA00005250"/>
    </source>
</evidence>
<comment type="cofactor">
    <cofactor evidence="2">
        <name>Zn(2+)</name>
        <dbReference type="ChEBI" id="CHEBI:29105"/>
    </cofactor>
</comment>
<evidence type="ECO:0000313" key="14">
    <source>
        <dbReference type="EMBL" id="PVY41266.1"/>
    </source>
</evidence>
<dbReference type="NCBIfam" id="NF033088">
    <property type="entry name" value="bla_subclass_B1"/>
    <property type="match status" value="1"/>
</dbReference>